<protein>
    <submittedName>
        <fullName evidence="1">Uncharacterized protein</fullName>
    </submittedName>
</protein>
<gene>
    <name evidence="1" type="ORF">PanWU01x14_154870</name>
</gene>
<evidence type="ECO:0000313" key="1">
    <source>
        <dbReference type="EMBL" id="PON60162.1"/>
    </source>
</evidence>
<name>A0A2P5CGJ7_PARAD</name>
<sequence>MHNHISFNTLTFHLHKRIHSIFNPVLHPICMNQNAVNKRRRFATIGIHSPDDSNSFINPPCLTKNINHNTVSHNIRTNTNINHFPKNPSSFGQIGFFPPPIN</sequence>
<evidence type="ECO:0000313" key="2">
    <source>
        <dbReference type="Proteomes" id="UP000237105"/>
    </source>
</evidence>
<accession>A0A2P5CGJ7</accession>
<reference evidence="2" key="1">
    <citation type="submission" date="2016-06" db="EMBL/GenBank/DDBJ databases">
        <title>Parallel loss of symbiosis genes in relatives of nitrogen-fixing non-legume Parasponia.</title>
        <authorList>
            <person name="Van Velzen R."/>
            <person name="Holmer R."/>
            <person name="Bu F."/>
            <person name="Rutten L."/>
            <person name="Van Zeijl A."/>
            <person name="Liu W."/>
            <person name="Santuari L."/>
            <person name="Cao Q."/>
            <person name="Sharma T."/>
            <person name="Shen D."/>
            <person name="Roswanjaya Y."/>
            <person name="Wardhani T."/>
            <person name="Kalhor M.S."/>
            <person name="Jansen J."/>
            <person name="Van den Hoogen J."/>
            <person name="Gungor B."/>
            <person name="Hartog M."/>
            <person name="Hontelez J."/>
            <person name="Verver J."/>
            <person name="Yang W.-C."/>
            <person name="Schijlen E."/>
            <person name="Repin R."/>
            <person name="Schilthuizen M."/>
            <person name="Schranz E."/>
            <person name="Heidstra R."/>
            <person name="Miyata K."/>
            <person name="Fedorova E."/>
            <person name="Kohlen W."/>
            <person name="Bisseling T."/>
            <person name="Smit S."/>
            <person name="Geurts R."/>
        </authorList>
    </citation>
    <scope>NUCLEOTIDE SEQUENCE [LARGE SCALE GENOMIC DNA]</scope>
    <source>
        <strain evidence="2">cv. WU1-14</strain>
    </source>
</reference>
<dbReference type="Proteomes" id="UP000237105">
    <property type="component" value="Unassembled WGS sequence"/>
</dbReference>
<proteinExistence type="predicted"/>
<organism evidence="1 2">
    <name type="scientific">Parasponia andersonii</name>
    <name type="common">Sponia andersonii</name>
    <dbReference type="NCBI Taxonomy" id="3476"/>
    <lineage>
        <taxon>Eukaryota</taxon>
        <taxon>Viridiplantae</taxon>
        <taxon>Streptophyta</taxon>
        <taxon>Embryophyta</taxon>
        <taxon>Tracheophyta</taxon>
        <taxon>Spermatophyta</taxon>
        <taxon>Magnoliopsida</taxon>
        <taxon>eudicotyledons</taxon>
        <taxon>Gunneridae</taxon>
        <taxon>Pentapetalae</taxon>
        <taxon>rosids</taxon>
        <taxon>fabids</taxon>
        <taxon>Rosales</taxon>
        <taxon>Cannabaceae</taxon>
        <taxon>Parasponia</taxon>
    </lineage>
</organism>
<keyword evidence="2" id="KW-1185">Reference proteome</keyword>
<dbReference type="EMBL" id="JXTB01000133">
    <property type="protein sequence ID" value="PON60162.1"/>
    <property type="molecule type" value="Genomic_DNA"/>
</dbReference>
<dbReference type="OrthoDB" id="10290590at2759"/>
<dbReference type="AlphaFoldDB" id="A0A2P5CGJ7"/>
<comment type="caution">
    <text evidence="1">The sequence shown here is derived from an EMBL/GenBank/DDBJ whole genome shotgun (WGS) entry which is preliminary data.</text>
</comment>